<evidence type="ECO:0000256" key="1">
    <source>
        <dbReference type="SAM" id="MobiDB-lite"/>
    </source>
</evidence>
<name>A0A0E9NBR6_SAICN</name>
<evidence type="ECO:0000313" key="2">
    <source>
        <dbReference type="EMBL" id="GAO46840.1"/>
    </source>
</evidence>
<feature type="region of interest" description="Disordered" evidence="1">
    <location>
        <begin position="139"/>
        <end position="280"/>
    </location>
</feature>
<feature type="compositionally biased region" description="Low complexity" evidence="1">
    <location>
        <begin position="149"/>
        <end position="177"/>
    </location>
</feature>
<feature type="compositionally biased region" description="Basic and acidic residues" evidence="1">
    <location>
        <begin position="412"/>
        <end position="426"/>
    </location>
</feature>
<dbReference type="Proteomes" id="UP000033140">
    <property type="component" value="Unassembled WGS sequence"/>
</dbReference>
<evidence type="ECO:0000313" key="3">
    <source>
        <dbReference type="Proteomes" id="UP000033140"/>
    </source>
</evidence>
<dbReference type="EMBL" id="BACD03000006">
    <property type="protein sequence ID" value="GAO46840.1"/>
    <property type="molecule type" value="Genomic_DNA"/>
</dbReference>
<reference evidence="2 3" key="1">
    <citation type="journal article" date="2011" name="J. Gen. Appl. Microbiol.">
        <title>Draft genome sequencing of the enigmatic yeast Saitoella complicata.</title>
        <authorList>
            <person name="Nishida H."/>
            <person name="Hamamoto M."/>
            <person name="Sugiyama J."/>
        </authorList>
    </citation>
    <scope>NUCLEOTIDE SEQUENCE [LARGE SCALE GENOMIC DNA]</scope>
    <source>
        <strain evidence="2 3">NRRL Y-17804</strain>
    </source>
</reference>
<proteinExistence type="predicted"/>
<reference evidence="2 3" key="3">
    <citation type="journal article" date="2015" name="Genome Announc.">
        <title>Draft Genome Sequence of the Archiascomycetous Yeast Saitoella complicata.</title>
        <authorList>
            <person name="Yamauchi K."/>
            <person name="Kondo S."/>
            <person name="Hamamoto M."/>
            <person name="Takahashi Y."/>
            <person name="Ogura Y."/>
            <person name="Hayashi T."/>
            <person name="Nishida H."/>
        </authorList>
    </citation>
    <scope>NUCLEOTIDE SEQUENCE [LARGE SCALE GENOMIC DNA]</scope>
    <source>
        <strain evidence="2 3">NRRL Y-17804</strain>
    </source>
</reference>
<reference evidence="2 3" key="2">
    <citation type="journal article" date="2014" name="J. Gen. Appl. Microbiol.">
        <title>The early diverging ascomycetous budding yeast Saitoella complicata has three histone deacetylases belonging to the Clr6, Hos2, and Rpd3 lineages.</title>
        <authorList>
            <person name="Nishida H."/>
            <person name="Matsumoto T."/>
            <person name="Kondo S."/>
            <person name="Hamamoto M."/>
            <person name="Yoshikawa H."/>
        </authorList>
    </citation>
    <scope>NUCLEOTIDE SEQUENCE [LARGE SCALE GENOMIC DNA]</scope>
    <source>
        <strain evidence="2 3">NRRL Y-17804</strain>
    </source>
</reference>
<protein>
    <submittedName>
        <fullName evidence="2">Uncharacterized protein</fullName>
    </submittedName>
</protein>
<accession>A0A0E9NBR6</accession>
<feature type="region of interest" description="Disordered" evidence="1">
    <location>
        <begin position="296"/>
        <end position="361"/>
    </location>
</feature>
<feature type="compositionally biased region" description="Polar residues" evidence="1">
    <location>
        <begin position="86"/>
        <end position="110"/>
    </location>
</feature>
<sequence length="469" mass="49701">MKGREEAMKTLVDDARKEWAVDDDVFDQAMEVSVENKKKEVKMKAVVDIVSPSVIDVLISKAKETEVKKRRTSSASTASSIAPSIQKATPSSSSTSIDAHTFPAQSQSTAAVNVCPTIKATPVGIINISESPVKKLSYAAVAGSPAKQPPLRSASPLRSSSPSRPAPRSRSSSPAKAARTETPSRPSSTPAEHNATPMPRKLSLTLRDAKPATSAMKMADSLERRRSSTDKGAPKRVAFALDATEHVEAPTINSSEESDGEDEEDDTVTPTTATTTPLSIVPPKVAVDSAAIAIPNVNPLPRGSVEDDEDTVFSVDGVDDIPGSFRDKYIPDDENDSEPESGASTPRWRGAESKGEDDEGVVVGSMYATSLPIRIASPSLPPASIIEAPPVNGDENEPIPEAEAAAALEADGETKKPKVEFDEPAKLPRKTKGLGMRERGRMWEQARRAASGVDIGGESGFDVGWRSLG</sequence>
<feature type="compositionally biased region" description="Basic and acidic residues" evidence="1">
    <location>
        <begin position="220"/>
        <end position="233"/>
    </location>
</feature>
<keyword evidence="3" id="KW-1185">Reference proteome</keyword>
<feature type="compositionally biased region" description="Acidic residues" evidence="1">
    <location>
        <begin position="256"/>
        <end position="267"/>
    </location>
</feature>
<feature type="region of interest" description="Disordered" evidence="1">
    <location>
        <begin position="404"/>
        <end position="440"/>
    </location>
</feature>
<gene>
    <name evidence="2" type="ORF">G7K_1058-t1</name>
</gene>
<feature type="region of interest" description="Disordered" evidence="1">
    <location>
        <begin position="66"/>
        <end position="110"/>
    </location>
</feature>
<dbReference type="AlphaFoldDB" id="A0A0E9NBR6"/>
<feature type="compositionally biased region" description="Polar residues" evidence="1">
    <location>
        <begin position="181"/>
        <end position="191"/>
    </location>
</feature>
<feature type="compositionally biased region" description="Low complexity" evidence="1">
    <location>
        <begin position="73"/>
        <end position="85"/>
    </location>
</feature>
<organism evidence="2 3">
    <name type="scientific">Saitoella complicata (strain BCRC 22490 / CBS 7301 / JCM 7358 / NBRC 10748 / NRRL Y-17804)</name>
    <dbReference type="NCBI Taxonomy" id="698492"/>
    <lineage>
        <taxon>Eukaryota</taxon>
        <taxon>Fungi</taxon>
        <taxon>Dikarya</taxon>
        <taxon>Ascomycota</taxon>
        <taxon>Taphrinomycotina</taxon>
        <taxon>Taphrinomycotina incertae sedis</taxon>
        <taxon>Saitoella</taxon>
    </lineage>
</organism>
<comment type="caution">
    <text evidence="2">The sequence shown here is derived from an EMBL/GenBank/DDBJ whole genome shotgun (WGS) entry which is preliminary data.</text>
</comment>